<dbReference type="RefSeq" id="WP_152718669.1">
    <property type="nucleotide sequence ID" value="NZ_VOSJ01000825.1"/>
</dbReference>
<gene>
    <name evidence="1" type="ORF">FS320_43555</name>
</gene>
<proteinExistence type="predicted"/>
<dbReference type="EMBL" id="VOSK01000770">
    <property type="protein sequence ID" value="MPR31541.1"/>
    <property type="molecule type" value="Genomic_DNA"/>
</dbReference>
<dbReference type="AlphaFoldDB" id="A0A5N7MX62"/>
<evidence type="ECO:0000313" key="2">
    <source>
        <dbReference type="Proteomes" id="UP000403266"/>
    </source>
</evidence>
<dbReference type="Proteomes" id="UP000403266">
    <property type="component" value="Unassembled WGS sequence"/>
</dbReference>
<organism evidence="1 2">
    <name type="scientific">Microvirga tunisiensis</name>
    <dbReference type="NCBI Taxonomy" id="2108360"/>
    <lineage>
        <taxon>Bacteria</taxon>
        <taxon>Pseudomonadati</taxon>
        <taxon>Pseudomonadota</taxon>
        <taxon>Alphaproteobacteria</taxon>
        <taxon>Hyphomicrobiales</taxon>
        <taxon>Methylobacteriaceae</taxon>
        <taxon>Microvirga</taxon>
    </lineage>
</organism>
<accession>A0A5N7MX62</accession>
<keyword evidence="2" id="KW-1185">Reference proteome</keyword>
<sequence>MAPAADEDWSVGQIIVVPHAWRDDSLWKDIQAETHERIGANLQAIYAGLLQQPLSPPLLKLAREIEMRLETPQHVG</sequence>
<name>A0A5N7MX62_9HYPH</name>
<evidence type="ECO:0000313" key="1">
    <source>
        <dbReference type="EMBL" id="MPR31541.1"/>
    </source>
</evidence>
<comment type="caution">
    <text evidence="1">The sequence shown here is derived from an EMBL/GenBank/DDBJ whole genome shotgun (WGS) entry which is preliminary data.</text>
</comment>
<evidence type="ECO:0008006" key="3">
    <source>
        <dbReference type="Google" id="ProtNLM"/>
    </source>
</evidence>
<protein>
    <recommendedName>
        <fullName evidence="3">Anti-sigma factor NepR domain-containing protein</fullName>
    </recommendedName>
</protein>
<reference evidence="1 2" key="1">
    <citation type="journal article" date="2019" name="Syst. Appl. Microbiol.">
        <title>Microvirga tunisiensis sp. nov., a root nodule symbiotic bacterium isolated from Lupinus micranthus and L. luteus grown in Northern Tunisia.</title>
        <authorList>
            <person name="Msaddak A."/>
            <person name="Rejili M."/>
            <person name="Duran D."/>
            <person name="Mars M."/>
            <person name="Palacios J.M."/>
            <person name="Ruiz-Argueso T."/>
            <person name="Rey L."/>
            <person name="Imperial J."/>
        </authorList>
    </citation>
    <scope>NUCLEOTIDE SEQUENCE [LARGE SCALE GENOMIC DNA]</scope>
    <source>
        <strain evidence="1 2">Lmie10</strain>
    </source>
</reference>
<dbReference type="OrthoDB" id="8021466at2"/>